<gene>
    <name evidence="9" type="ORF">GCM10008938_47740</name>
</gene>
<feature type="transmembrane region" description="Helical" evidence="7">
    <location>
        <begin position="114"/>
        <end position="136"/>
    </location>
</feature>
<keyword evidence="6 7" id="KW-0472">Membrane</keyword>
<comment type="similarity">
    <text evidence="7">Belongs to the binding-protein-dependent transport system permease family.</text>
</comment>
<dbReference type="InterPro" id="IPR000515">
    <property type="entry name" value="MetI-like"/>
</dbReference>
<name>A0ABQ2DHQ8_9DEIO</name>
<protein>
    <submittedName>
        <fullName evidence="9">Sugar ABC transporter permease</fullName>
    </submittedName>
</protein>
<dbReference type="RefSeq" id="WP_189008133.1">
    <property type="nucleotide sequence ID" value="NZ_BMOD01000034.1"/>
</dbReference>
<feature type="transmembrane region" description="Helical" evidence="7">
    <location>
        <begin position="191"/>
        <end position="216"/>
    </location>
</feature>
<reference evidence="10" key="1">
    <citation type="journal article" date="2019" name="Int. J. Syst. Evol. Microbiol.">
        <title>The Global Catalogue of Microorganisms (GCM) 10K type strain sequencing project: providing services to taxonomists for standard genome sequencing and annotation.</title>
        <authorList>
            <consortium name="The Broad Institute Genomics Platform"/>
            <consortium name="The Broad Institute Genome Sequencing Center for Infectious Disease"/>
            <person name="Wu L."/>
            <person name="Ma J."/>
        </authorList>
    </citation>
    <scope>NUCLEOTIDE SEQUENCE [LARGE SCALE GENOMIC DNA]</scope>
    <source>
        <strain evidence="10">JCM 14370</strain>
    </source>
</reference>
<evidence type="ECO:0000259" key="8">
    <source>
        <dbReference type="PROSITE" id="PS50928"/>
    </source>
</evidence>
<evidence type="ECO:0000256" key="4">
    <source>
        <dbReference type="ARBA" id="ARBA00022692"/>
    </source>
</evidence>
<dbReference type="Pfam" id="PF00528">
    <property type="entry name" value="BPD_transp_1"/>
    <property type="match status" value="1"/>
</dbReference>
<evidence type="ECO:0000256" key="2">
    <source>
        <dbReference type="ARBA" id="ARBA00022448"/>
    </source>
</evidence>
<organism evidence="9 10">
    <name type="scientific">Deinococcus roseus</name>
    <dbReference type="NCBI Taxonomy" id="392414"/>
    <lineage>
        <taxon>Bacteria</taxon>
        <taxon>Thermotogati</taxon>
        <taxon>Deinococcota</taxon>
        <taxon>Deinococci</taxon>
        <taxon>Deinococcales</taxon>
        <taxon>Deinococcaceae</taxon>
        <taxon>Deinococcus</taxon>
    </lineage>
</organism>
<keyword evidence="4 7" id="KW-0812">Transmembrane</keyword>
<dbReference type="CDD" id="cd06261">
    <property type="entry name" value="TM_PBP2"/>
    <property type="match status" value="1"/>
</dbReference>
<feature type="transmembrane region" description="Helical" evidence="7">
    <location>
        <begin position="84"/>
        <end position="105"/>
    </location>
</feature>
<feature type="domain" description="ABC transmembrane type-1" evidence="8">
    <location>
        <begin position="79"/>
        <end position="273"/>
    </location>
</feature>
<keyword evidence="10" id="KW-1185">Reference proteome</keyword>
<sequence>MRRSVTATTQSRTRKANVQDLPKHLVLAFLALASLFPMYFVLTNSFKNLGEFSQNLLSLPTTLRWENYLTAWQVVDGPLWNSTFISVMSVLGILLVGSVAAYAFARLYIPGKNVLYVMVLLLLFIPSFLTLIPLYLQLKKFGLGDNHWGLILTYIAAGQAFCILVMRNYFQGLPRELFEAAHIDGASDLQIFTQIALPLSVPALISVGIISFIPVWNDLLLPQLVLSRETQTVTMALVGFQNGGSSAQSTAFGPLMAGYVLASLPLVLIFSTLMRYYINGITSGAVKG</sequence>
<evidence type="ECO:0000256" key="5">
    <source>
        <dbReference type="ARBA" id="ARBA00022989"/>
    </source>
</evidence>
<keyword evidence="5 7" id="KW-1133">Transmembrane helix</keyword>
<evidence type="ECO:0000256" key="7">
    <source>
        <dbReference type="RuleBase" id="RU363032"/>
    </source>
</evidence>
<proteinExistence type="inferred from homology"/>
<evidence type="ECO:0000256" key="6">
    <source>
        <dbReference type="ARBA" id="ARBA00023136"/>
    </source>
</evidence>
<accession>A0ABQ2DHQ8</accession>
<dbReference type="InterPro" id="IPR035906">
    <property type="entry name" value="MetI-like_sf"/>
</dbReference>
<dbReference type="SUPFAM" id="SSF161098">
    <property type="entry name" value="MetI-like"/>
    <property type="match status" value="1"/>
</dbReference>
<evidence type="ECO:0000313" key="9">
    <source>
        <dbReference type="EMBL" id="GGJ56042.1"/>
    </source>
</evidence>
<keyword evidence="3" id="KW-1003">Cell membrane</keyword>
<feature type="transmembrane region" description="Helical" evidence="7">
    <location>
        <begin position="21"/>
        <end position="42"/>
    </location>
</feature>
<dbReference type="PANTHER" id="PTHR43744">
    <property type="entry name" value="ABC TRANSPORTER PERMEASE PROTEIN MG189-RELATED-RELATED"/>
    <property type="match status" value="1"/>
</dbReference>
<feature type="transmembrane region" description="Helical" evidence="7">
    <location>
        <begin position="148"/>
        <end position="170"/>
    </location>
</feature>
<comment type="caution">
    <text evidence="9">The sequence shown here is derived from an EMBL/GenBank/DDBJ whole genome shotgun (WGS) entry which is preliminary data.</text>
</comment>
<dbReference type="PROSITE" id="PS50928">
    <property type="entry name" value="ABC_TM1"/>
    <property type="match status" value="1"/>
</dbReference>
<dbReference type="PANTHER" id="PTHR43744:SF12">
    <property type="entry name" value="ABC TRANSPORTER PERMEASE PROTEIN MG189-RELATED"/>
    <property type="match status" value="1"/>
</dbReference>
<dbReference type="EMBL" id="BMOD01000034">
    <property type="protein sequence ID" value="GGJ56042.1"/>
    <property type="molecule type" value="Genomic_DNA"/>
</dbReference>
<evidence type="ECO:0000256" key="1">
    <source>
        <dbReference type="ARBA" id="ARBA00004651"/>
    </source>
</evidence>
<dbReference type="Gene3D" id="1.10.3720.10">
    <property type="entry name" value="MetI-like"/>
    <property type="match status" value="1"/>
</dbReference>
<evidence type="ECO:0000313" key="10">
    <source>
        <dbReference type="Proteomes" id="UP000632222"/>
    </source>
</evidence>
<feature type="transmembrane region" description="Helical" evidence="7">
    <location>
        <begin position="256"/>
        <end position="278"/>
    </location>
</feature>
<comment type="subcellular location">
    <subcellularLocation>
        <location evidence="1 7">Cell membrane</location>
        <topology evidence="1 7">Multi-pass membrane protein</topology>
    </subcellularLocation>
</comment>
<dbReference type="Proteomes" id="UP000632222">
    <property type="component" value="Unassembled WGS sequence"/>
</dbReference>
<evidence type="ECO:0000256" key="3">
    <source>
        <dbReference type="ARBA" id="ARBA00022475"/>
    </source>
</evidence>
<keyword evidence="2 7" id="KW-0813">Transport</keyword>